<dbReference type="SUPFAM" id="SSF89155">
    <property type="entry name" value="TorD-like"/>
    <property type="match status" value="1"/>
</dbReference>
<dbReference type="RefSeq" id="WP_069702696.1">
    <property type="nucleotide sequence ID" value="NZ_MJAT01000035.1"/>
</dbReference>
<accession>A0A1E5L4D6</accession>
<dbReference type="AlphaFoldDB" id="A0A1E5L4D6"/>
<dbReference type="STRING" id="1390249.BHU72_07150"/>
<comment type="caution">
    <text evidence="2">The sequence shown here is derived from an EMBL/GenBank/DDBJ whole genome shotgun (WGS) entry which is preliminary data.</text>
</comment>
<dbReference type="InterPro" id="IPR050289">
    <property type="entry name" value="TorD/DmsD_chaperones"/>
</dbReference>
<dbReference type="PANTHER" id="PTHR34227:SF1">
    <property type="entry name" value="DIMETHYL SULFOXIDE REDUCTASE CHAPERONE-RELATED"/>
    <property type="match status" value="1"/>
</dbReference>
<evidence type="ECO:0008006" key="4">
    <source>
        <dbReference type="Google" id="ProtNLM"/>
    </source>
</evidence>
<name>A0A1E5L4D6_9FIRM</name>
<dbReference type="Proteomes" id="UP000095255">
    <property type="component" value="Unassembled WGS sequence"/>
</dbReference>
<dbReference type="InterPro" id="IPR020945">
    <property type="entry name" value="DMSO/NO3_reduct_chaperone"/>
</dbReference>
<gene>
    <name evidence="2" type="ORF">BHU72_07150</name>
</gene>
<organism evidence="2 3">
    <name type="scientific">Desulfuribacillus stibiiarsenatis</name>
    <dbReference type="NCBI Taxonomy" id="1390249"/>
    <lineage>
        <taxon>Bacteria</taxon>
        <taxon>Bacillati</taxon>
        <taxon>Bacillota</taxon>
        <taxon>Desulfuribacillia</taxon>
        <taxon>Desulfuribacillales</taxon>
        <taxon>Desulfuribacillaceae</taxon>
        <taxon>Desulfuribacillus</taxon>
    </lineage>
</organism>
<reference evidence="2 3" key="1">
    <citation type="submission" date="2016-09" db="EMBL/GenBank/DDBJ databases">
        <title>Desulfuribacillus arsenicus sp. nov., an obligately anaerobic, dissimilatory arsenic- and antimonate-reducing bacterium isolated from anoxic sediments.</title>
        <authorList>
            <person name="Abin C.A."/>
            <person name="Hollibaugh J.T."/>
        </authorList>
    </citation>
    <scope>NUCLEOTIDE SEQUENCE [LARGE SCALE GENOMIC DNA]</scope>
    <source>
        <strain evidence="2 3">MLFW-2</strain>
    </source>
</reference>
<dbReference type="InterPro" id="IPR036411">
    <property type="entry name" value="TorD-like_sf"/>
</dbReference>
<keyword evidence="1" id="KW-0143">Chaperone</keyword>
<proteinExistence type="predicted"/>
<evidence type="ECO:0000313" key="2">
    <source>
        <dbReference type="EMBL" id="OEH84961.1"/>
    </source>
</evidence>
<dbReference type="Gene3D" id="1.10.3480.10">
    <property type="entry name" value="TorD-like"/>
    <property type="match status" value="1"/>
</dbReference>
<sequence>MEQNQLIETLVFRSNIYNALKDFYHFGPTLDVFSQFHATIESIQEIDHPMFNEAIQEISQFFHSEYELEMLQVEFTTIFIGPGKLKVIPYESGYDGSVKPTLFNEPAINARKRYLDAGLIMEQYLSKPEDHISTELEFMGYMSNTLRIALEEGNEVDADQLFERQKEFFEQHLHIWGDKFSNAFLDNTKNQLFQGIAKLTLAILSFDREIFELEA</sequence>
<protein>
    <recommendedName>
        <fullName evidence="4">Dehydrogenase</fullName>
    </recommendedName>
</protein>
<keyword evidence="3" id="KW-1185">Reference proteome</keyword>
<evidence type="ECO:0000256" key="1">
    <source>
        <dbReference type="ARBA" id="ARBA00023186"/>
    </source>
</evidence>
<dbReference type="PANTHER" id="PTHR34227">
    <property type="entry name" value="CHAPERONE PROTEIN YCDY"/>
    <property type="match status" value="1"/>
</dbReference>
<dbReference type="EMBL" id="MJAT01000035">
    <property type="protein sequence ID" value="OEH84961.1"/>
    <property type="molecule type" value="Genomic_DNA"/>
</dbReference>
<dbReference type="Pfam" id="PF02613">
    <property type="entry name" value="Nitrate_red_del"/>
    <property type="match status" value="1"/>
</dbReference>
<evidence type="ECO:0000313" key="3">
    <source>
        <dbReference type="Proteomes" id="UP000095255"/>
    </source>
</evidence>